<organism evidence="1 2">
    <name type="scientific">Dubosiella muris</name>
    <dbReference type="NCBI Taxonomy" id="3038133"/>
    <lineage>
        <taxon>Bacteria</taxon>
        <taxon>Bacillati</taxon>
        <taxon>Bacillota</taxon>
        <taxon>Erysipelotrichia</taxon>
        <taxon>Erysipelotrichales</taxon>
        <taxon>Erysipelotrichaceae</taxon>
        <taxon>Dubosiella</taxon>
    </lineage>
</organism>
<sequence>MKNNNNRVDGQYAENLIEREKADAEKKWKEFEKFKNEKDQEFEKDLARDHAELDASAEKVKEKIEKIEEDIKKDIH</sequence>
<protein>
    <submittedName>
        <fullName evidence="1">Uncharacterized protein</fullName>
    </submittedName>
</protein>
<dbReference type="EMBL" id="SRYG01000005">
    <property type="protein sequence ID" value="TGY66602.1"/>
    <property type="molecule type" value="Genomic_DNA"/>
</dbReference>
<evidence type="ECO:0000313" key="1">
    <source>
        <dbReference type="EMBL" id="TGY66602.1"/>
    </source>
</evidence>
<name>A0AC61R9L8_9FIRM</name>
<keyword evidence="2" id="KW-1185">Reference proteome</keyword>
<comment type="caution">
    <text evidence="1">The sequence shown here is derived from an EMBL/GenBank/DDBJ whole genome shotgun (WGS) entry which is preliminary data.</text>
</comment>
<gene>
    <name evidence="1" type="ORF">E5336_03480</name>
</gene>
<dbReference type="Proteomes" id="UP000308836">
    <property type="component" value="Unassembled WGS sequence"/>
</dbReference>
<proteinExistence type="predicted"/>
<reference evidence="1" key="1">
    <citation type="submission" date="2019-04" db="EMBL/GenBank/DDBJ databases">
        <title>Microbes associate with the intestines of laboratory mice.</title>
        <authorList>
            <person name="Navarre W."/>
            <person name="Wong E."/>
            <person name="Huang K."/>
            <person name="Tropini C."/>
            <person name="Ng K."/>
            <person name="Yu B."/>
        </authorList>
    </citation>
    <scope>NUCLEOTIDE SEQUENCE</scope>
    <source>
        <strain evidence="1">NM09_H32</strain>
    </source>
</reference>
<evidence type="ECO:0000313" key="2">
    <source>
        <dbReference type="Proteomes" id="UP000308836"/>
    </source>
</evidence>
<accession>A0AC61R9L8</accession>